<reference evidence="7 8" key="1">
    <citation type="submission" date="2017-06" db="EMBL/GenBank/DDBJ databases">
        <title>Draft Genome Sequence of Natranaerobius trueperi halophilic, alkalithermophilic bacteria from soda lakes.</title>
        <authorList>
            <person name="Zhao B."/>
        </authorList>
    </citation>
    <scope>NUCLEOTIDE SEQUENCE [LARGE SCALE GENOMIC DNA]</scope>
    <source>
        <strain evidence="7 8">DSM 18760</strain>
    </source>
</reference>
<dbReference type="Pfam" id="PF01343">
    <property type="entry name" value="Peptidase_S49"/>
    <property type="match status" value="1"/>
</dbReference>
<evidence type="ECO:0000256" key="2">
    <source>
        <dbReference type="ARBA" id="ARBA00022670"/>
    </source>
</evidence>
<keyword evidence="5" id="KW-1133">Transmembrane helix</keyword>
<keyword evidence="2" id="KW-0645">Protease</keyword>
<name>A0A226C112_9FIRM</name>
<dbReference type="InterPro" id="IPR002142">
    <property type="entry name" value="Peptidase_S49"/>
</dbReference>
<proteinExistence type="inferred from homology"/>
<evidence type="ECO:0000313" key="7">
    <source>
        <dbReference type="EMBL" id="OWZ84060.1"/>
    </source>
</evidence>
<keyword evidence="5" id="KW-0472">Membrane</keyword>
<feature type="domain" description="Peptidase S49" evidence="6">
    <location>
        <begin position="121"/>
        <end position="265"/>
    </location>
</feature>
<comment type="similarity">
    <text evidence="1">Belongs to the peptidase S49 family.</text>
</comment>
<dbReference type="EMBL" id="NIQC01000008">
    <property type="protein sequence ID" value="OWZ84060.1"/>
    <property type="molecule type" value="Genomic_DNA"/>
</dbReference>
<sequence length="320" mass="35451">MNQAEKSNLKMFLFKFLIVLVGITALILLGMFTMVFGLTSIISFFDSSEVDQEDLVQVIELDGQITETGNFNVDITPRLVRESLQQAKFNNAEAVILRVNSPGGTVAASQEIASVIDDFELPTVVSMADSATSGGYYISAAADSVKAHETTTTGSIGVISVIYNLEELYDTIGVEVEVIKSGEHKDIGYESLDEEERNILQNLSDEMYEHFVSEVSNYRDLPKEDVYEIATGEIMSGTRAYELDLVDGLGGLDEAVDRASELADIEEPNVQWLDTEGIWSGFMVPMIEDVTSLDNKDYNPKVEEVPSEFFGVEFRYQNGY</sequence>
<protein>
    <submittedName>
        <fullName evidence="7">Signal peptide peptidase SppA</fullName>
    </submittedName>
</protein>
<evidence type="ECO:0000256" key="5">
    <source>
        <dbReference type="SAM" id="Phobius"/>
    </source>
</evidence>
<dbReference type="PANTHER" id="PTHR42987">
    <property type="entry name" value="PEPTIDASE S49"/>
    <property type="match status" value="1"/>
</dbReference>
<evidence type="ECO:0000259" key="6">
    <source>
        <dbReference type="Pfam" id="PF01343"/>
    </source>
</evidence>
<dbReference type="AlphaFoldDB" id="A0A226C112"/>
<keyword evidence="4" id="KW-0720">Serine protease</keyword>
<keyword evidence="3" id="KW-0378">Hydrolase</keyword>
<dbReference type="InterPro" id="IPR004635">
    <property type="entry name" value="Pept_S49_SppA"/>
</dbReference>
<evidence type="ECO:0000256" key="3">
    <source>
        <dbReference type="ARBA" id="ARBA00022801"/>
    </source>
</evidence>
<dbReference type="Proteomes" id="UP000214588">
    <property type="component" value="Unassembled WGS sequence"/>
</dbReference>
<keyword evidence="5" id="KW-0812">Transmembrane</keyword>
<dbReference type="NCBIfam" id="TIGR00706">
    <property type="entry name" value="SppA_dom"/>
    <property type="match status" value="1"/>
</dbReference>
<evidence type="ECO:0000256" key="1">
    <source>
        <dbReference type="ARBA" id="ARBA00008683"/>
    </source>
</evidence>
<accession>A0A226C112</accession>
<organism evidence="7 8">
    <name type="scientific">Natranaerobius trueperi</name>
    <dbReference type="NCBI Taxonomy" id="759412"/>
    <lineage>
        <taxon>Bacteria</taxon>
        <taxon>Bacillati</taxon>
        <taxon>Bacillota</taxon>
        <taxon>Clostridia</taxon>
        <taxon>Natranaerobiales</taxon>
        <taxon>Natranaerobiaceae</taxon>
        <taxon>Natranaerobius</taxon>
    </lineage>
</organism>
<dbReference type="RefSeq" id="WP_089023192.1">
    <property type="nucleotide sequence ID" value="NZ_NIQC01000008.1"/>
</dbReference>
<dbReference type="InterPro" id="IPR047272">
    <property type="entry name" value="S49_SppA_C"/>
</dbReference>
<comment type="caution">
    <text evidence="7">The sequence shown here is derived from an EMBL/GenBank/DDBJ whole genome shotgun (WGS) entry which is preliminary data.</text>
</comment>
<dbReference type="InterPro" id="IPR029045">
    <property type="entry name" value="ClpP/crotonase-like_dom_sf"/>
</dbReference>
<dbReference type="SUPFAM" id="SSF52096">
    <property type="entry name" value="ClpP/crotonase"/>
    <property type="match status" value="1"/>
</dbReference>
<gene>
    <name evidence="7" type="primary">sppA</name>
    <name evidence="7" type="ORF">CDO51_04905</name>
</gene>
<dbReference type="Gene3D" id="6.20.330.10">
    <property type="match status" value="1"/>
</dbReference>
<dbReference type="PANTHER" id="PTHR42987:SF4">
    <property type="entry name" value="PROTEASE SOHB-RELATED"/>
    <property type="match status" value="1"/>
</dbReference>
<dbReference type="CDD" id="cd07023">
    <property type="entry name" value="S49_Sppa_N_C"/>
    <property type="match status" value="1"/>
</dbReference>
<keyword evidence="8" id="KW-1185">Reference proteome</keyword>
<evidence type="ECO:0000313" key="8">
    <source>
        <dbReference type="Proteomes" id="UP000214588"/>
    </source>
</evidence>
<evidence type="ECO:0000256" key="4">
    <source>
        <dbReference type="ARBA" id="ARBA00022825"/>
    </source>
</evidence>
<feature type="transmembrane region" description="Helical" evidence="5">
    <location>
        <begin position="12"/>
        <end position="45"/>
    </location>
</feature>
<dbReference type="GO" id="GO:0008236">
    <property type="term" value="F:serine-type peptidase activity"/>
    <property type="evidence" value="ECO:0007669"/>
    <property type="project" value="UniProtKB-KW"/>
</dbReference>
<dbReference type="GO" id="GO:0006508">
    <property type="term" value="P:proteolysis"/>
    <property type="evidence" value="ECO:0007669"/>
    <property type="project" value="UniProtKB-KW"/>
</dbReference>
<dbReference type="Gene3D" id="3.90.226.10">
    <property type="entry name" value="2-enoyl-CoA Hydratase, Chain A, domain 1"/>
    <property type="match status" value="1"/>
</dbReference>